<evidence type="ECO:0000313" key="13">
    <source>
        <dbReference type="Proteomes" id="UP000261540"/>
    </source>
</evidence>
<reference evidence="12" key="1">
    <citation type="submission" date="2025-08" db="UniProtKB">
        <authorList>
            <consortium name="Ensembl"/>
        </authorList>
    </citation>
    <scope>IDENTIFICATION</scope>
</reference>
<dbReference type="PANTHER" id="PTHR11304">
    <property type="entry name" value="EPHRIN"/>
    <property type="match status" value="1"/>
</dbReference>
<feature type="chain" id="PRO_5017454036" evidence="10">
    <location>
        <begin position="24"/>
        <end position="225"/>
    </location>
</feature>
<dbReference type="STRING" id="1676925.ENSPKIP00000015796"/>
<organism evidence="12 13">
    <name type="scientific">Paramormyrops kingsleyae</name>
    <dbReference type="NCBI Taxonomy" id="1676925"/>
    <lineage>
        <taxon>Eukaryota</taxon>
        <taxon>Metazoa</taxon>
        <taxon>Chordata</taxon>
        <taxon>Craniata</taxon>
        <taxon>Vertebrata</taxon>
        <taxon>Euteleostomi</taxon>
        <taxon>Actinopterygii</taxon>
        <taxon>Neopterygii</taxon>
        <taxon>Teleostei</taxon>
        <taxon>Osteoglossocephala</taxon>
        <taxon>Osteoglossomorpha</taxon>
        <taxon>Osteoglossiformes</taxon>
        <taxon>Mormyridae</taxon>
        <taxon>Paramormyrops</taxon>
    </lineage>
</organism>
<dbReference type="PRINTS" id="PR01347">
    <property type="entry name" value="EPHRIN"/>
</dbReference>
<evidence type="ECO:0000256" key="8">
    <source>
        <dbReference type="PROSITE-ProRule" id="PRU00884"/>
    </source>
</evidence>
<keyword evidence="2" id="KW-0336">GPI-anchor</keyword>
<keyword evidence="3 10" id="KW-0732">Signal</keyword>
<feature type="signal peptide" evidence="10">
    <location>
        <begin position="1"/>
        <end position="23"/>
    </location>
</feature>
<dbReference type="PROSITE" id="PS51551">
    <property type="entry name" value="EPHRIN_RBD_2"/>
    <property type="match status" value="1"/>
</dbReference>
<evidence type="ECO:0000313" key="12">
    <source>
        <dbReference type="Ensembl" id="ENSPKIP00000015796.1"/>
    </source>
</evidence>
<evidence type="ECO:0000256" key="5">
    <source>
        <dbReference type="ARBA" id="ARBA00023157"/>
    </source>
</evidence>
<dbReference type="GO" id="GO:0046875">
    <property type="term" value="F:ephrin receptor binding"/>
    <property type="evidence" value="ECO:0007669"/>
    <property type="project" value="InterPro"/>
</dbReference>
<reference evidence="12" key="2">
    <citation type="submission" date="2025-09" db="UniProtKB">
        <authorList>
            <consortium name="Ensembl"/>
        </authorList>
    </citation>
    <scope>IDENTIFICATION</scope>
</reference>
<dbReference type="SUPFAM" id="SSF49503">
    <property type="entry name" value="Cupredoxins"/>
    <property type="match status" value="1"/>
</dbReference>
<evidence type="ECO:0000256" key="1">
    <source>
        <dbReference type="ARBA" id="ARBA00004589"/>
    </source>
</evidence>
<evidence type="ECO:0000256" key="2">
    <source>
        <dbReference type="ARBA" id="ARBA00022622"/>
    </source>
</evidence>
<keyword evidence="13" id="KW-1185">Reference proteome</keyword>
<dbReference type="CDD" id="cd10425">
    <property type="entry name" value="Ephrin-A_Ectodomain"/>
    <property type="match status" value="1"/>
</dbReference>
<evidence type="ECO:0000256" key="9">
    <source>
        <dbReference type="RuleBase" id="RU004375"/>
    </source>
</evidence>
<feature type="domain" description="Ephrin RBD" evidence="11">
    <location>
        <begin position="24"/>
        <end position="159"/>
    </location>
</feature>
<dbReference type="Gene3D" id="2.60.40.420">
    <property type="entry name" value="Cupredoxins - blue copper proteins"/>
    <property type="match status" value="1"/>
</dbReference>
<keyword evidence="6" id="KW-0325">Glycoprotein</keyword>
<dbReference type="InterPro" id="IPR001799">
    <property type="entry name" value="Ephrin_RBD"/>
</dbReference>
<evidence type="ECO:0000256" key="7">
    <source>
        <dbReference type="ARBA" id="ARBA00023288"/>
    </source>
</evidence>
<dbReference type="GO" id="GO:0005886">
    <property type="term" value="C:plasma membrane"/>
    <property type="evidence" value="ECO:0007669"/>
    <property type="project" value="TreeGrafter"/>
</dbReference>
<proteinExistence type="inferred from homology"/>
<evidence type="ECO:0000256" key="3">
    <source>
        <dbReference type="ARBA" id="ARBA00022729"/>
    </source>
</evidence>
<sequence>MALVSVSLFLLTLTCTNFYLVQANSRHAVHWNSSNIHLRREGYTVQVSVNDYLDIYCPLYNGSQQGTMTGEQYVLYMVSSHGYHTCDPKRGFKRWECNKPHAPHAPNVPIKFSEKFQRYSAFSLGYEFNVGHDYYYISKPTHHNDHSCLRLRVYVCCSTPPHRDDDSNAAMPDYTLRPNLKIHSMGEYLSTHCHYNQEACMTVHLHVCVHLCVDCMWINNKNQLF</sequence>
<keyword evidence="5 8" id="KW-1015">Disulfide bond</keyword>
<comment type="caution">
    <text evidence="8">Lacks conserved residue(s) required for the propagation of feature annotation.</text>
</comment>
<dbReference type="GO" id="GO:0048013">
    <property type="term" value="P:ephrin receptor signaling pathway"/>
    <property type="evidence" value="ECO:0007669"/>
    <property type="project" value="InterPro"/>
</dbReference>
<protein>
    <submittedName>
        <fullName evidence="12">Ephrin-A3a</fullName>
    </submittedName>
</protein>
<dbReference type="PROSITE" id="PS01299">
    <property type="entry name" value="EPHRIN_RBD_1"/>
    <property type="match status" value="1"/>
</dbReference>
<dbReference type="Pfam" id="PF00812">
    <property type="entry name" value="Ephrin"/>
    <property type="match status" value="1"/>
</dbReference>
<evidence type="ECO:0000256" key="6">
    <source>
        <dbReference type="ARBA" id="ARBA00023180"/>
    </source>
</evidence>
<dbReference type="PANTHER" id="PTHR11304:SF73">
    <property type="entry name" value="EPHRIN-A3"/>
    <property type="match status" value="1"/>
</dbReference>
<dbReference type="GO" id="GO:0007411">
    <property type="term" value="P:axon guidance"/>
    <property type="evidence" value="ECO:0007669"/>
    <property type="project" value="TreeGrafter"/>
</dbReference>
<dbReference type="AlphaFoldDB" id="A0A3B3RDQ9"/>
<dbReference type="Proteomes" id="UP000261540">
    <property type="component" value="Unplaced"/>
</dbReference>
<dbReference type="InterPro" id="IPR031328">
    <property type="entry name" value="Ephrin"/>
</dbReference>
<comment type="subcellular location">
    <subcellularLocation>
        <location evidence="1">Membrane</location>
        <topology evidence="1">Lipid-anchor</topology>
        <topology evidence="1">GPI-anchor</topology>
    </subcellularLocation>
</comment>
<name>A0A3B3RDQ9_9TELE</name>
<keyword evidence="4 9" id="KW-0472">Membrane</keyword>
<dbReference type="GO" id="GO:0098552">
    <property type="term" value="C:side of membrane"/>
    <property type="evidence" value="ECO:0007669"/>
    <property type="project" value="UniProtKB-KW"/>
</dbReference>
<evidence type="ECO:0000259" key="11">
    <source>
        <dbReference type="PROSITE" id="PS51551"/>
    </source>
</evidence>
<keyword evidence="7" id="KW-0449">Lipoprotein</keyword>
<dbReference type="InterPro" id="IPR008972">
    <property type="entry name" value="Cupredoxin"/>
</dbReference>
<dbReference type="InterPro" id="IPR019765">
    <property type="entry name" value="Ephrin_CS"/>
</dbReference>
<comment type="similarity">
    <text evidence="8 9">Belongs to the ephrin family.</text>
</comment>
<dbReference type="GeneTree" id="ENSGT00940000166681"/>
<dbReference type="Ensembl" id="ENSPKIT00000040271.1">
    <property type="protein sequence ID" value="ENSPKIP00000015796.1"/>
    <property type="gene ID" value="ENSPKIG00000002379.1"/>
</dbReference>
<feature type="disulfide bond" evidence="8">
    <location>
        <begin position="57"/>
        <end position="97"/>
    </location>
</feature>
<accession>A0A3B3RDQ9</accession>
<evidence type="ECO:0000256" key="10">
    <source>
        <dbReference type="SAM" id="SignalP"/>
    </source>
</evidence>
<evidence type="ECO:0000256" key="4">
    <source>
        <dbReference type="ARBA" id="ARBA00023136"/>
    </source>
</evidence>
<dbReference type="InterPro" id="IPR034252">
    <property type="entry name" value="Ephrin-A_Ecto"/>
</dbReference>